<dbReference type="SUPFAM" id="SSF52129">
    <property type="entry name" value="Caspase-like"/>
    <property type="match status" value="1"/>
</dbReference>
<dbReference type="Pfam" id="PF00656">
    <property type="entry name" value="Peptidase_C14"/>
    <property type="match status" value="1"/>
</dbReference>
<feature type="region of interest" description="Disordered" evidence="1">
    <location>
        <begin position="181"/>
        <end position="211"/>
    </location>
</feature>
<dbReference type="RefSeq" id="WP_103788932.1">
    <property type="nucleotide sequence ID" value="NZ_PQVF01000006.1"/>
</dbReference>
<dbReference type="PANTHER" id="PTHR48104:SF30">
    <property type="entry name" value="METACASPASE-1"/>
    <property type="match status" value="1"/>
</dbReference>
<dbReference type="Proteomes" id="UP000236893">
    <property type="component" value="Unassembled WGS sequence"/>
</dbReference>
<proteinExistence type="predicted"/>
<sequence>MKIRLLIPILLLSLVPGVLIAQTQKALIIGIDKYNPPQGVVAENASRGSWTDLDGCVNDASSVKDLMIARYSFAPESITTLFNQEASRSRIIAEINKLIADPKLSKNDVVFIYYAGHGSQVYNSLSLETDKKDESMVPADSYKGAADIRDKELAAMFNKLLDKGVLLTIIFDSCHSGSAGRGYLNDPPKTRNLEESNADAKDASTPEKPESRGALMISAAQDFEFAKEQYDENNVPHGAFTIALLKALQQLTPDASVTNIYSSITAIMKYYGKTQEPVLAASEQRKAGSLFGLPKGTIKNKLAIGVSKIEAKGVELQGGYAFGLSEGVKLAAMSSKDTLEIMQMRGANKSLARVLTGSPSKIQPGSLFEVINWTSSKAPALKVYIPSVAIDDKTLTGYSKVYQSFRQSIKGKWKNDIVNTNLDRIYFYDNNKWVYSDAKNGKQEIGKSFSASALQASLGKSTAAFVNFPPTTTLQNQLQQQFKEFNNIKVVSDPNDSQYTLVGRLNENNQLEYALVKSQVTVQDTTESLPQRTDFVAYTDSPTSGEQVADKLSEFAFRIAKMRDWLMLTGPGGPNRFPFKLDFLYYTSGKPVTSDMVKVNDTLSVYLSLEDAGSWNYKKRYIYVFSIDSKGAMNLMFPDPSGGNVENRFPITNSDGNPQVQTHIADILITPPAGSDNYFLLSSEEAINNLSVFQQEGVLSRGEDIGSKTGRPPSALESILATGSKSRSVTITPVNWSITKKAFRTIE</sequence>
<comment type="caution">
    <text evidence="3">The sequence shown here is derived from an EMBL/GenBank/DDBJ whole genome shotgun (WGS) entry which is preliminary data.</text>
</comment>
<organism evidence="3 4">
    <name type="scientific">Solitalea longa</name>
    <dbReference type="NCBI Taxonomy" id="2079460"/>
    <lineage>
        <taxon>Bacteria</taxon>
        <taxon>Pseudomonadati</taxon>
        <taxon>Bacteroidota</taxon>
        <taxon>Sphingobacteriia</taxon>
        <taxon>Sphingobacteriales</taxon>
        <taxon>Sphingobacteriaceae</taxon>
        <taxon>Solitalea</taxon>
    </lineage>
</organism>
<evidence type="ECO:0000313" key="4">
    <source>
        <dbReference type="Proteomes" id="UP000236893"/>
    </source>
</evidence>
<feature type="compositionally biased region" description="Basic and acidic residues" evidence="1">
    <location>
        <begin position="188"/>
        <end position="211"/>
    </location>
</feature>
<dbReference type="InterPro" id="IPR050452">
    <property type="entry name" value="Metacaspase"/>
</dbReference>
<reference evidence="3 4" key="1">
    <citation type="submission" date="2018-01" db="EMBL/GenBank/DDBJ databases">
        <authorList>
            <person name="Gaut B.S."/>
            <person name="Morton B.R."/>
            <person name="Clegg M.T."/>
            <person name="Duvall M.R."/>
        </authorList>
    </citation>
    <scope>NUCLEOTIDE SEQUENCE [LARGE SCALE GENOMIC DNA]</scope>
    <source>
        <strain evidence="3 4">HR-AV</strain>
    </source>
</reference>
<name>A0A2S5A2U5_9SPHI</name>
<dbReference type="EMBL" id="PQVF01000006">
    <property type="protein sequence ID" value="POY36629.1"/>
    <property type="molecule type" value="Genomic_DNA"/>
</dbReference>
<dbReference type="GO" id="GO:0006508">
    <property type="term" value="P:proteolysis"/>
    <property type="evidence" value="ECO:0007669"/>
    <property type="project" value="InterPro"/>
</dbReference>
<protein>
    <recommendedName>
        <fullName evidence="2">Peptidase C14 caspase domain-containing protein</fullName>
    </recommendedName>
</protein>
<evidence type="ECO:0000313" key="3">
    <source>
        <dbReference type="EMBL" id="POY36629.1"/>
    </source>
</evidence>
<dbReference type="GO" id="GO:0005737">
    <property type="term" value="C:cytoplasm"/>
    <property type="evidence" value="ECO:0007669"/>
    <property type="project" value="TreeGrafter"/>
</dbReference>
<evidence type="ECO:0000259" key="2">
    <source>
        <dbReference type="Pfam" id="PF00656"/>
    </source>
</evidence>
<keyword evidence="4" id="KW-1185">Reference proteome</keyword>
<dbReference type="Gene3D" id="3.40.50.1460">
    <property type="match status" value="1"/>
</dbReference>
<feature type="domain" description="Peptidase C14 caspase" evidence="2">
    <location>
        <begin position="24"/>
        <end position="285"/>
    </location>
</feature>
<evidence type="ECO:0000256" key="1">
    <source>
        <dbReference type="SAM" id="MobiDB-lite"/>
    </source>
</evidence>
<dbReference type="GO" id="GO:0004197">
    <property type="term" value="F:cysteine-type endopeptidase activity"/>
    <property type="evidence" value="ECO:0007669"/>
    <property type="project" value="InterPro"/>
</dbReference>
<dbReference type="PANTHER" id="PTHR48104">
    <property type="entry name" value="METACASPASE-4"/>
    <property type="match status" value="1"/>
</dbReference>
<dbReference type="InterPro" id="IPR029030">
    <property type="entry name" value="Caspase-like_dom_sf"/>
</dbReference>
<gene>
    <name evidence="3" type="ORF">C3K47_09655</name>
</gene>
<accession>A0A2S5A2U5</accession>
<dbReference type="AlphaFoldDB" id="A0A2S5A2U5"/>
<dbReference type="OrthoDB" id="1491023at2"/>
<dbReference type="InterPro" id="IPR011600">
    <property type="entry name" value="Pept_C14_caspase"/>
</dbReference>